<proteinExistence type="predicted"/>
<organism evidence="1 2">
    <name type="scientific">Novipirellula rosea</name>
    <dbReference type="NCBI Taxonomy" id="1031540"/>
    <lineage>
        <taxon>Bacteria</taxon>
        <taxon>Pseudomonadati</taxon>
        <taxon>Planctomycetota</taxon>
        <taxon>Planctomycetia</taxon>
        <taxon>Pirellulales</taxon>
        <taxon>Pirellulaceae</taxon>
        <taxon>Novipirellula</taxon>
    </lineage>
</organism>
<evidence type="ECO:0000313" key="2">
    <source>
        <dbReference type="Proteomes" id="UP001500840"/>
    </source>
</evidence>
<dbReference type="EMBL" id="BAABGA010000016">
    <property type="protein sequence ID" value="GAA4448166.1"/>
    <property type="molecule type" value="Genomic_DNA"/>
</dbReference>
<reference evidence="2" key="1">
    <citation type="journal article" date="2019" name="Int. J. Syst. Evol. Microbiol.">
        <title>The Global Catalogue of Microorganisms (GCM) 10K type strain sequencing project: providing services to taxonomists for standard genome sequencing and annotation.</title>
        <authorList>
            <consortium name="The Broad Institute Genomics Platform"/>
            <consortium name="The Broad Institute Genome Sequencing Center for Infectious Disease"/>
            <person name="Wu L."/>
            <person name="Ma J."/>
        </authorList>
    </citation>
    <scope>NUCLEOTIDE SEQUENCE [LARGE SCALE GENOMIC DNA]</scope>
    <source>
        <strain evidence="2">JCM 17759</strain>
    </source>
</reference>
<keyword evidence="2" id="KW-1185">Reference proteome</keyword>
<sequence length="65" mass="7214">MNDVVVTDDHAANHVTHSPVTTTKLIRLALHRLDSGAHVAFGKEWRNEMTGRSVPDSNEIPRRVG</sequence>
<accession>A0ABP8MC08</accession>
<dbReference type="Proteomes" id="UP001500840">
    <property type="component" value="Unassembled WGS sequence"/>
</dbReference>
<gene>
    <name evidence="1" type="ORF">GCM10023156_10960</name>
</gene>
<comment type="caution">
    <text evidence="1">The sequence shown here is derived from an EMBL/GenBank/DDBJ whole genome shotgun (WGS) entry which is preliminary data.</text>
</comment>
<name>A0ABP8MC08_9BACT</name>
<protein>
    <submittedName>
        <fullName evidence="1">Uncharacterized protein</fullName>
    </submittedName>
</protein>
<evidence type="ECO:0000313" key="1">
    <source>
        <dbReference type="EMBL" id="GAA4448166.1"/>
    </source>
</evidence>